<sequence>MSPAARHIRRQWPRLADLPPGAPVPSPCNNVCRIDDATGLCQGCLRTLEEIGAWSTLSDAHRREVWRGLRARADGAATPEDA</sequence>
<protein>
    <submittedName>
        <fullName evidence="2">DUF1289 domain-containing protein</fullName>
    </submittedName>
</protein>
<feature type="compositionally biased region" description="Basic residues" evidence="1">
    <location>
        <begin position="1"/>
        <end position="12"/>
    </location>
</feature>
<dbReference type="PANTHER" id="PTHR35175:SF2">
    <property type="entry name" value="DUF1289 DOMAIN-CONTAINING PROTEIN"/>
    <property type="match status" value="1"/>
</dbReference>
<feature type="region of interest" description="Disordered" evidence="1">
    <location>
        <begin position="1"/>
        <end position="20"/>
    </location>
</feature>
<dbReference type="InterPro" id="IPR010710">
    <property type="entry name" value="DUF1289"/>
</dbReference>
<keyword evidence="3" id="KW-1185">Reference proteome</keyword>
<dbReference type="Proteomes" id="UP000469385">
    <property type="component" value="Unassembled WGS sequence"/>
</dbReference>
<dbReference type="RefSeq" id="WP_181653753.1">
    <property type="nucleotide sequence ID" value="NZ_WSEL01000009.1"/>
</dbReference>
<reference evidence="2 3" key="1">
    <citation type="submission" date="2019-12" db="EMBL/GenBank/DDBJ databases">
        <authorList>
            <person name="Huq M.A."/>
        </authorList>
    </citation>
    <scope>NUCLEOTIDE SEQUENCE [LARGE SCALE GENOMIC DNA]</scope>
    <source>
        <strain evidence="2 3">MAH-25</strain>
    </source>
</reference>
<proteinExistence type="predicted"/>
<dbReference type="PANTHER" id="PTHR35175">
    <property type="entry name" value="DUF1289 DOMAIN-CONTAINING PROTEIN"/>
    <property type="match status" value="1"/>
</dbReference>
<evidence type="ECO:0000313" key="3">
    <source>
        <dbReference type="Proteomes" id="UP000469385"/>
    </source>
</evidence>
<comment type="caution">
    <text evidence="2">The sequence shown here is derived from an EMBL/GenBank/DDBJ whole genome shotgun (WGS) entry which is preliminary data.</text>
</comment>
<accession>A0A6N8J1F1</accession>
<dbReference type="Pfam" id="PF06945">
    <property type="entry name" value="DUF1289"/>
    <property type="match status" value="1"/>
</dbReference>
<dbReference type="EMBL" id="WSEL01000009">
    <property type="protein sequence ID" value="MVQ32642.1"/>
    <property type="molecule type" value="Genomic_DNA"/>
</dbReference>
<organism evidence="2 3">
    <name type="scientific">Ramlibacter pinisoli</name>
    <dbReference type="NCBI Taxonomy" id="2682844"/>
    <lineage>
        <taxon>Bacteria</taxon>
        <taxon>Pseudomonadati</taxon>
        <taxon>Pseudomonadota</taxon>
        <taxon>Betaproteobacteria</taxon>
        <taxon>Burkholderiales</taxon>
        <taxon>Comamonadaceae</taxon>
        <taxon>Ramlibacter</taxon>
    </lineage>
</organism>
<evidence type="ECO:0000256" key="1">
    <source>
        <dbReference type="SAM" id="MobiDB-lite"/>
    </source>
</evidence>
<dbReference type="AlphaFoldDB" id="A0A6N8J1F1"/>
<gene>
    <name evidence="2" type="ORF">GON04_24515</name>
</gene>
<name>A0A6N8J1F1_9BURK</name>
<evidence type="ECO:0000313" key="2">
    <source>
        <dbReference type="EMBL" id="MVQ32642.1"/>
    </source>
</evidence>